<name>A0A9P5ZXV8_PLEER</name>
<organism evidence="1 2">
    <name type="scientific">Pleurotus eryngii</name>
    <name type="common">Boletus of the steppes</name>
    <dbReference type="NCBI Taxonomy" id="5323"/>
    <lineage>
        <taxon>Eukaryota</taxon>
        <taxon>Fungi</taxon>
        <taxon>Dikarya</taxon>
        <taxon>Basidiomycota</taxon>
        <taxon>Agaricomycotina</taxon>
        <taxon>Agaricomycetes</taxon>
        <taxon>Agaricomycetidae</taxon>
        <taxon>Agaricales</taxon>
        <taxon>Pleurotineae</taxon>
        <taxon>Pleurotaceae</taxon>
        <taxon>Pleurotus</taxon>
    </lineage>
</organism>
<sequence>MRRSCLHYSRRSFQPLHYASEFSVIFDQRQHRYPQLPSGYTPSRGSLGIYASRSATHSPTTRLRQSKLGSRCGRIDSCDRAIRTLDDIASLTPPGDSEHARIVCQLGYAYQTRYEREHDVADADSAIMYLLKGLSGSLSHLHPPRVAFDASKGLFQQFGREGKPDDLHQVIQNFASLVGEPGVEGCDVYESFGGAPACRHILFGNDIDIDTDIELPRLVVDMLPAGYPVTLHCISNLGIFLQQRFGVSKNVVDLDEAILYHQQALKYSPPQFTSMIRNRLGCALFDRFDFLDNPTDSSDAISNLSQAARMIPSGPPEAGIIRANLATALLQLPQSEGSHPGFKATRQRGSTYFGIWSQRRPLSSLFASRPPCDERDLNTNGAASLRPCTPTKELHSFYRCWDGTAWQGDLGWSQEPTSSG</sequence>
<comment type="caution">
    <text evidence="1">The sequence shown here is derived from an EMBL/GenBank/DDBJ whole genome shotgun (WGS) entry which is preliminary data.</text>
</comment>
<keyword evidence="2" id="KW-1185">Reference proteome</keyword>
<evidence type="ECO:0000313" key="1">
    <source>
        <dbReference type="EMBL" id="KAF9495103.1"/>
    </source>
</evidence>
<protein>
    <submittedName>
        <fullName evidence="1">Uncharacterized protein</fullName>
    </submittedName>
</protein>
<accession>A0A9P5ZXV8</accession>
<dbReference type="OrthoDB" id="2871604at2759"/>
<reference evidence="1" key="1">
    <citation type="submission" date="2020-11" db="EMBL/GenBank/DDBJ databases">
        <authorList>
            <consortium name="DOE Joint Genome Institute"/>
            <person name="Ahrendt S."/>
            <person name="Riley R."/>
            <person name="Andreopoulos W."/>
            <person name="Labutti K."/>
            <person name="Pangilinan J."/>
            <person name="Ruiz-Duenas F.J."/>
            <person name="Barrasa J.M."/>
            <person name="Sanchez-Garcia M."/>
            <person name="Camarero S."/>
            <person name="Miyauchi S."/>
            <person name="Serrano A."/>
            <person name="Linde D."/>
            <person name="Babiker R."/>
            <person name="Drula E."/>
            <person name="Ayuso-Fernandez I."/>
            <person name="Pacheco R."/>
            <person name="Padilla G."/>
            <person name="Ferreira P."/>
            <person name="Barriuso J."/>
            <person name="Kellner H."/>
            <person name="Castanera R."/>
            <person name="Alfaro M."/>
            <person name="Ramirez L."/>
            <person name="Pisabarro A.G."/>
            <person name="Kuo A."/>
            <person name="Tritt A."/>
            <person name="Lipzen A."/>
            <person name="He G."/>
            <person name="Yan M."/>
            <person name="Ng V."/>
            <person name="Cullen D."/>
            <person name="Martin F."/>
            <person name="Rosso M.-N."/>
            <person name="Henrissat B."/>
            <person name="Hibbett D."/>
            <person name="Martinez A.T."/>
            <person name="Grigoriev I.V."/>
        </authorList>
    </citation>
    <scope>NUCLEOTIDE SEQUENCE</scope>
    <source>
        <strain evidence="1">ATCC 90797</strain>
    </source>
</reference>
<dbReference type="EMBL" id="MU154565">
    <property type="protein sequence ID" value="KAF9495103.1"/>
    <property type="molecule type" value="Genomic_DNA"/>
</dbReference>
<proteinExistence type="predicted"/>
<dbReference type="AlphaFoldDB" id="A0A9P5ZXV8"/>
<dbReference type="Proteomes" id="UP000807025">
    <property type="component" value="Unassembled WGS sequence"/>
</dbReference>
<evidence type="ECO:0000313" key="2">
    <source>
        <dbReference type="Proteomes" id="UP000807025"/>
    </source>
</evidence>
<gene>
    <name evidence="1" type="ORF">BDN71DRAFT_902965</name>
</gene>